<keyword evidence="15" id="KW-1185">Reference proteome</keyword>
<name>A0AAD8XZ99_9STRA</name>
<dbReference type="Pfam" id="PF00225">
    <property type="entry name" value="Kinesin"/>
    <property type="match status" value="1"/>
</dbReference>
<keyword evidence="5 10" id="KW-0067">ATP-binding</keyword>
<evidence type="ECO:0000313" key="14">
    <source>
        <dbReference type="EMBL" id="KAK1736021.1"/>
    </source>
</evidence>
<dbReference type="Gene3D" id="3.40.850.10">
    <property type="entry name" value="Kinesin motor domain"/>
    <property type="match status" value="1"/>
</dbReference>
<dbReference type="InterPro" id="IPR036961">
    <property type="entry name" value="Kinesin_motor_dom_sf"/>
</dbReference>
<evidence type="ECO:0000256" key="10">
    <source>
        <dbReference type="PROSITE-ProRule" id="PRU00283"/>
    </source>
</evidence>
<keyword evidence="2" id="KW-0963">Cytoplasm</keyword>
<evidence type="ECO:0000256" key="12">
    <source>
        <dbReference type="SAM" id="Coils"/>
    </source>
</evidence>
<accession>A0AAD8XZ99</accession>
<feature type="coiled-coil region" evidence="12">
    <location>
        <begin position="404"/>
        <end position="445"/>
    </location>
</feature>
<dbReference type="EMBL" id="JATAAI010000030">
    <property type="protein sequence ID" value="KAK1736021.1"/>
    <property type="molecule type" value="Genomic_DNA"/>
</dbReference>
<evidence type="ECO:0000259" key="13">
    <source>
        <dbReference type="PROSITE" id="PS50067"/>
    </source>
</evidence>
<dbReference type="GO" id="GO:0003777">
    <property type="term" value="F:microtubule motor activity"/>
    <property type="evidence" value="ECO:0007669"/>
    <property type="project" value="InterPro"/>
</dbReference>
<feature type="domain" description="Kinesin motor" evidence="13">
    <location>
        <begin position="13"/>
        <end position="358"/>
    </location>
</feature>
<dbReference type="InterPro" id="IPR019821">
    <property type="entry name" value="Kinesin_motor_CS"/>
</dbReference>
<dbReference type="GO" id="GO:0007018">
    <property type="term" value="P:microtubule-based movement"/>
    <property type="evidence" value="ECO:0007669"/>
    <property type="project" value="InterPro"/>
</dbReference>
<dbReference type="SMART" id="SM00129">
    <property type="entry name" value="KISc"/>
    <property type="match status" value="1"/>
</dbReference>
<dbReference type="Proteomes" id="UP001224775">
    <property type="component" value="Unassembled WGS sequence"/>
</dbReference>
<dbReference type="GO" id="GO:0008017">
    <property type="term" value="F:microtubule binding"/>
    <property type="evidence" value="ECO:0007669"/>
    <property type="project" value="InterPro"/>
</dbReference>
<dbReference type="InterPro" id="IPR027417">
    <property type="entry name" value="P-loop_NTPase"/>
</dbReference>
<comment type="subcellular location">
    <subcellularLocation>
        <location evidence="1">Cytoplasm</location>
        <location evidence="1">Cytoskeleton</location>
    </subcellularLocation>
</comment>
<evidence type="ECO:0000256" key="2">
    <source>
        <dbReference type="ARBA" id="ARBA00022490"/>
    </source>
</evidence>
<keyword evidence="8" id="KW-0206">Cytoskeleton</keyword>
<dbReference type="GO" id="GO:0005874">
    <property type="term" value="C:microtubule"/>
    <property type="evidence" value="ECO:0007669"/>
    <property type="project" value="UniProtKB-KW"/>
</dbReference>
<evidence type="ECO:0000256" key="11">
    <source>
        <dbReference type="RuleBase" id="RU000394"/>
    </source>
</evidence>
<gene>
    <name evidence="14" type="ORF">QTG54_013157</name>
</gene>
<keyword evidence="4 10" id="KW-0547">Nucleotide-binding</keyword>
<dbReference type="AlphaFoldDB" id="A0AAD8XZ99"/>
<dbReference type="FunFam" id="3.40.850.10:FF:000019">
    <property type="entry name" value="Kinesin-like protein KIN-5D"/>
    <property type="match status" value="1"/>
</dbReference>
<evidence type="ECO:0000256" key="4">
    <source>
        <dbReference type="ARBA" id="ARBA00022741"/>
    </source>
</evidence>
<evidence type="ECO:0000256" key="9">
    <source>
        <dbReference type="ARBA" id="ARBA00034704"/>
    </source>
</evidence>
<evidence type="ECO:0000256" key="7">
    <source>
        <dbReference type="ARBA" id="ARBA00023175"/>
    </source>
</evidence>
<feature type="binding site" evidence="10">
    <location>
        <begin position="99"/>
        <end position="106"/>
    </location>
    <ligand>
        <name>ATP</name>
        <dbReference type="ChEBI" id="CHEBI:30616"/>
    </ligand>
</feature>
<evidence type="ECO:0000256" key="6">
    <source>
        <dbReference type="ARBA" id="ARBA00023054"/>
    </source>
</evidence>
<dbReference type="PROSITE" id="PS50067">
    <property type="entry name" value="KINESIN_MOTOR_2"/>
    <property type="match status" value="1"/>
</dbReference>
<dbReference type="PANTHER" id="PTHR47968:SF75">
    <property type="entry name" value="CENTROMERE-ASSOCIATED PROTEIN E"/>
    <property type="match status" value="1"/>
</dbReference>
<keyword evidence="7 10" id="KW-0505">Motor protein</keyword>
<organism evidence="14 15">
    <name type="scientific">Skeletonema marinoi</name>
    <dbReference type="NCBI Taxonomy" id="267567"/>
    <lineage>
        <taxon>Eukaryota</taxon>
        <taxon>Sar</taxon>
        <taxon>Stramenopiles</taxon>
        <taxon>Ochrophyta</taxon>
        <taxon>Bacillariophyta</taxon>
        <taxon>Coscinodiscophyceae</taxon>
        <taxon>Thalassiosirophycidae</taxon>
        <taxon>Thalassiosirales</taxon>
        <taxon>Skeletonemataceae</taxon>
        <taxon>Skeletonema</taxon>
        <taxon>Skeletonema marinoi-dohrnii complex</taxon>
    </lineage>
</organism>
<proteinExistence type="inferred from homology"/>
<dbReference type="PROSITE" id="PS00411">
    <property type="entry name" value="KINESIN_MOTOR_1"/>
    <property type="match status" value="1"/>
</dbReference>
<protein>
    <recommendedName>
        <fullName evidence="11">Kinesin-like protein</fullName>
    </recommendedName>
</protein>
<reference evidence="14" key="1">
    <citation type="submission" date="2023-06" db="EMBL/GenBank/DDBJ databases">
        <title>Survivors Of The Sea: Transcriptome response of Skeletonema marinoi to long-term dormancy.</title>
        <authorList>
            <person name="Pinder M.I.M."/>
            <person name="Kourtchenko O."/>
            <person name="Robertson E.K."/>
            <person name="Larsson T."/>
            <person name="Maumus F."/>
            <person name="Osuna-Cruz C.M."/>
            <person name="Vancaester E."/>
            <person name="Stenow R."/>
            <person name="Vandepoele K."/>
            <person name="Ploug H."/>
            <person name="Bruchert V."/>
            <person name="Godhe A."/>
            <person name="Topel M."/>
        </authorList>
    </citation>
    <scope>NUCLEOTIDE SEQUENCE</scope>
    <source>
        <strain evidence="14">R05AC</strain>
    </source>
</reference>
<dbReference type="GO" id="GO:0005524">
    <property type="term" value="F:ATP binding"/>
    <property type="evidence" value="ECO:0007669"/>
    <property type="project" value="UniProtKB-UniRule"/>
</dbReference>
<dbReference type="InterPro" id="IPR027640">
    <property type="entry name" value="Kinesin-like_fam"/>
</dbReference>
<evidence type="ECO:0000256" key="5">
    <source>
        <dbReference type="ARBA" id="ARBA00022840"/>
    </source>
</evidence>
<evidence type="ECO:0000313" key="15">
    <source>
        <dbReference type="Proteomes" id="UP001224775"/>
    </source>
</evidence>
<dbReference type="GO" id="GO:0007010">
    <property type="term" value="P:cytoskeleton organization"/>
    <property type="evidence" value="ECO:0007669"/>
    <property type="project" value="UniProtKB-ARBA"/>
</dbReference>
<dbReference type="InterPro" id="IPR001752">
    <property type="entry name" value="Kinesin_motor_dom"/>
</dbReference>
<evidence type="ECO:0000256" key="1">
    <source>
        <dbReference type="ARBA" id="ARBA00004245"/>
    </source>
</evidence>
<keyword evidence="3 11" id="KW-0493">Microtubule</keyword>
<dbReference type="SUPFAM" id="SSF52540">
    <property type="entry name" value="P-loop containing nucleoside triphosphate hydrolases"/>
    <property type="match status" value="1"/>
</dbReference>
<comment type="caution">
    <text evidence="14">The sequence shown here is derived from an EMBL/GenBank/DDBJ whole genome shotgun (WGS) entry which is preliminary data.</text>
</comment>
<sequence length="473" mass="53066">MASKSSSANDGSAIQVVVRLRPMNEREQRHGTVPVISAKTKEKVVTVVKGKGRKQLKSSYSFDNVFTAFSSQEEVFEETVKPVIADVMRGYESTVFAYGQTGTGKTHTMEGSLERPELYGVIPRSAQAIFECLKQPQYKEHVVKCSYLEIYNEELRDLLVEGKNSHRAKLDIMECKDGGTFCRGLTEMEVRSASDVLRLIQRGQHQRMIGETKMNKASSRSHSLFTIQVDGKISLIDGDGDFDFTGKLHMVDLAGSECAKSAGNDKSAPEAVARERERMNINRSLLTLGRVITILKEKSLHKNVNARIPYRDSKLTRVLQESLGGRCKTVVVATISPSITAIEESVSTLNYAQSACGIVNKPFSSSSIAFGEMPNFSDKKSSGECNIESWQEMEMRLQYMQTQVDEAQAALARKHIQQQELQEKVEKAEEKLLVKQKQLYDAEKENKALKGVVETETRKRKEAETDLYRRKLI</sequence>
<evidence type="ECO:0000256" key="8">
    <source>
        <dbReference type="ARBA" id="ARBA00023212"/>
    </source>
</evidence>
<dbReference type="PANTHER" id="PTHR47968">
    <property type="entry name" value="CENTROMERE PROTEIN E"/>
    <property type="match status" value="1"/>
</dbReference>
<dbReference type="PRINTS" id="PR00380">
    <property type="entry name" value="KINESINHEAVY"/>
</dbReference>
<keyword evidence="6 12" id="KW-0175">Coiled coil</keyword>
<evidence type="ECO:0000256" key="3">
    <source>
        <dbReference type="ARBA" id="ARBA00022701"/>
    </source>
</evidence>
<comment type="similarity">
    <text evidence="9">Belongs to the TRAFAC class myosin-kinesin ATPase superfamily. Kinesin family. KIN-5/BimC subfamily.</text>
</comment>